<proteinExistence type="predicted"/>
<evidence type="ECO:0000256" key="1">
    <source>
        <dbReference type="SAM" id="Phobius"/>
    </source>
</evidence>
<evidence type="ECO:0000313" key="2">
    <source>
        <dbReference type="EMBL" id="OGG07281.1"/>
    </source>
</evidence>
<sequence length="85" mass="9488">MGPIDREKTTITRTLQESPFNPLRVNPEDLSALGFIFGLTIIPAVYMSFIIGTEVEGRRLGFKGLGKMKHEQIVQGLKDLFSPPK</sequence>
<keyword evidence="1" id="KW-0812">Transmembrane</keyword>
<keyword evidence="1" id="KW-1133">Transmembrane helix</keyword>
<feature type="transmembrane region" description="Helical" evidence="1">
    <location>
        <begin position="30"/>
        <end position="51"/>
    </location>
</feature>
<dbReference type="AlphaFoldDB" id="A0A1F5Z4B5"/>
<evidence type="ECO:0000313" key="3">
    <source>
        <dbReference type="Proteomes" id="UP000178681"/>
    </source>
</evidence>
<organism evidence="2 3">
    <name type="scientific">Candidatus Gottesmanbacteria bacterium RIFCSPHIGHO2_01_FULL_42_12</name>
    <dbReference type="NCBI Taxonomy" id="1798377"/>
    <lineage>
        <taxon>Bacteria</taxon>
        <taxon>Candidatus Gottesmaniibacteriota</taxon>
    </lineage>
</organism>
<dbReference type="Proteomes" id="UP000178681">
    <property type="component" value="Unassembled WGS sequence"/>
</dbReference>
<accession>A0A1F5Z4B5</accession>
<gene>
    <name evidence="2" type="ORF">A2872_01595</name>
</gene>
<keyword evidence="1" id="KW-0472">Membrane</keyword>
<comment type="caution">
    <text evidence="2">The sequence shown here is derived from an EMBL/GenBank/DDBJ whole genome shotgun (WGS) entry which is preliminary data.</text>
</comment>
<protein>
    <submittedName>
        <fullName evidence="2">Uncharacterized protein</fullName>
    </submittedName>
</protein>
<name>A0A1F5Z4B5_9BACT</name>
<reference evidence="2 3" key="1">
    <citation type="journal article" date="2016" name="Nat. Commun.">
        <title>Thousands of microbial genomes shed light on interconnected biogeochemical processes in an aquifer system.</title>
        <authorList>
            <person name="Anantharaman K."/>
            <person name="Brown C.T."/>
            <person name="Hug L.A."/>
            <person name="Sharon I."/>
            <person name="Castelle C.J."/>
            <person name="Probst A.J."/>
            <person name="Thomas B.C."/>
            <person name="Singh A."/>
            <person name="Wilkins M.J."/>
            <person name="Karaoz U."/>
            <person name="Brodie E.L."/>
            <person name="Williams K.H."/>
            <person name="Hubbard S.S."/>
            <person name="Banfield J.F."/>
        </authorList>
    </citation>
    <scope>NUCLEOTIDE SEQUENCE [LARGE SCALE GENOMIC DNA]</scope>
</reference>
<dbReference type="EMBL" id="MFJG01000009">
    <property type="protein sequence ID" value="OGG07281.1"/>
    <property type="molecule type" value="Genomic_DNA"/>
</dbReference>